<dbReference type="GO" id="GO:0003677">
    <property type="term" value="F:DNA binding"/>
    <property type="evidence" value="ECO:0007669"/>
    <property type="project" value="InterPro"/>
</dbReference>
<evidence type="ECO:0000313" key="8">
    <source>
        <dbReference type="Proteomes" id="UP001219567"/>
    </source>
</evidence>
<feature type="compositionally biased region" description="Basic and acidic residues" evidence="6">
    <location>
        <begin position="1"/>
        <end position="20"/>
    </location>
</feature>
<evidence type="ECO:0000256" key="6">
    <source>
        <dbReference type="SAM" id="MobiDB-lite"/>
    </source>
</evidence>
<organism evidence="7 8">
    <name type="scientific">Malassezia yamatoensis</name>
    <dbReference type="NCBI Taxonomy" id="253288"/>
    <lineage>
        <taxon>Eukaryota</taxon>
        <taxon>Fungi</taxon>
        <taxon>Dikarya</taxon>
        <taxon>Basidiomycota</taxon>
        <taxon>Ustilaginomycotina</taxon>
        <taxon>Malasseziomycetes</taxon>
        <taxon>Malasseziales</taxon>
        <taxon>Malasseziaceae</taxon>
        <taxon>Malassezia</taxon>
    </lineage>
</organism>
<feature type="region of interest" description="Disordered" evidence="6">
    <location>
        <begin position="420"/>
        <end position="439"/>
    </location>
</feature>
<dbReference type="Proteomes" id="UP001219567">
    <property type="component" value="Chromosome 2"/>
</dbReference>
<keyword evidence="4" id="KW-0804">Transcription</keyword>
<keyword evidence="3 7" id="KW-0240">DNA-directed RNA polymerase</keyword>
<dbReference type="InterPro" id="IPR009668">
    <property type="entry name" value="RNA_pol-assoc_fac_A49-like"/>
</dbReference>
<dbReference type="Pfam" id="PF06870">
    <property type="entry name" value="RNA_pol_I_A49"/>
    <property type="match status" value="1"/>
</dbReference>
<evidence type="ECO:0000256" key="4">
    <source>
        <dbReference type="ARBA" id="ARBA00023163"/>
    </source>
</evidence>
<dbReference type="EMBL" id="CP119944">
    <property type="protein sequence ID" value="WFC99233.1"/>
    <property type="molecule type" value="Genomic_DNA"/>
</dbReference>
<evidence type="ECO:0000256" key="3">
    <source>
        <dbReference type="ARBA" id="ARBA00022478"/>
    </source>
</evidence>
<feature type="compositionally biased region" description="Polar residues" evidence="6">
    <location>
        <begin position="420"/>
        <end position="430"/>
    </location>
</feature>
<sequence>MTSGKEESSKRRAKDNDASKSKKKSKTRQKESDDKVSLCMESQESSLGPVLAELAEFTPKSIEFAMYAAPSDDASDEGEKHAKLNDRLLLAGDTPEIQYLSSNWGWGASSKAPADLRRETRGYAGEYLLGIYDKNSKQVTLRAVPVFTINRSIKALSKLSAMAVERGVENGFDYSRARRDLGEAFGNKKQKQAARNMDRMKVNTENMDGVLEHVAGNIDESVTTLPSEAELAAAVNASRALPTPNSNAEDPAEVYPLDTLLPSAIRQALPIESILACSSEMELLQSLRTLPQPSPWLAPRLYAAIHATQSNGKKSDSATLVQIGYYIAVLLSFRRHSRVLGKVGDDRVSTLAQKMRLPERERDLVINHLTSRFAESPRGSSKSVVTGTGETKLLAEILVLALHMDSFSVAPQQLAQELSVPTQRAQSTQHEVQDGTAVSQPVKRWRLKLPLNFPQNRKRGPPRR</sequence>
<evidence type="ECO:0000256" key="5">
    <source>
        <dbReference type="ARBA" id="ARBA00023242"/>
    </source>
</evidence>
<reference evidence="7 8" key="1">
    <citation type="submission" date="2023-03" db="EMBL/GenBank/DDBJ databases">
        <title>Mating type loci evolution in Malassezia.</title>
        <authorList>
            <person name="Coelho M.A."/>
        </authorList>
    </citation>
    <scope>NUCLEOTIDE SEQUENCE [LARGE SCALE GENOMIC DNA]</scope>
    <source>
        <strain evidence="7 8">CBS 9725</strain>
    </source>
</reference>
<dbReference type="GO" id="GO:0006351">
    <property type="term" value="P:DNA-templated transcription"/>
    <property type="evidence" value="ECO:0007669"/>
    <property type="project" value="InterPro"/>
</dbReference>
<evidence type="ECO:0000256" key="2">
    <source>
        <dbReference type="ARBA" id="ARBA00009430"/>
    </source>
</evidence>
<proteinExistence type="inferred from homology"/>
<evidence type="ECO:0000313" key="7">
    <source>
        <dbReference type="EMBL" id="WFC99233.1"/>
    </source>
</evidence>
<dbReference type="PANTHER" id="PTHR14440">
    <property type="entry name" value="DNA-DIRECTED RNA POLYMERASE I SUBUNIT RPA49"/>
    <property type="match status" value="1"/>
</dbReference>
<keyword evidence="8" id="KW-1185">Reference proteome</keyword>
<comment type="similarity">
    <text evidence="2">Belongs to the eukaryotic RPA49/POLR1E RNA polymerase subunit family.</text>
</comment>
<feature type="region of interest" description="Disordered" evidence="6">
    <location>
        <begin position="1"/>
        <end position="44"/>
    </location>
</feature>
<keyword evidence="5" id="KW-0539">Nucleus</keyword>
<gene>
    <name evidence="7" type="primary">RPA49</name>
    <name evidence="7" type="ORF">MYAM1_001977</name>
</gene>
<name>A0AAJ5YU15_9BASI</name>
<protein>
    <submittedName>
        <fullName evidence="7">DNA-directed RNA polymerase I subunit rpa49</fullName>
    </submittedName>
</protein>
<dbReference type="GO" id="GO:0000428">
    <property type="term" value="C:DNA-directed RNA polymerase complex"/>
    <property type="evidence" value="ECO:0007669"/>
    <property type="project" value="UniProtKB-KW"/>
</dbReference>
<dbReference type="GO" id="GO:0005730">
    <property type="term" value="C:nucleolus"/>
    <property type="evidence" value="ECO:0007669"/>
    <property type="project" value="UniProtKB-SubCell"/>
</dbReference>
<dbReference type="AlphaFoldDB" id="A0AAJ5YU15"/>
<evidence type="ECO:0000256" key="1">
    <source>
        <dbReference type="ARBA" id="ARBA00004604"/>
    </source>
</evidence>
<comment type="subcellular location">
    <subcellularLocation>
        <location evidence="1">Nucleus</location>
        <location evidence="1">Nucleolus</location>
    </subcellularLocation>
</comment>
<accession>A0AAJ5YU15</accession>